<dbReference type="EMBL" id="CZAP01000003">
    <property type="protein sequence ID" value="CUP15787.1"/>
    <property type="molecule type" value="Genomic_DNA"/>
</dbReference>
<evidence type="ECO:0000313" key="3">
    <source>
        <dbReference type="Proteomes" id="UP000095576"/>
    </source>
</evidence>
<feature type="compositionally biased region" description="Basic and acidic residues" evidence="1">
    <location>
        <begin position="402"/>
        <end position="411"/>
    </location>
</feature>
<dbReference type="Pfam" id="PF13149">
    <property type="entry name" value="Mfa_like_1"/>
    <property type="match status" value="1"/>
</dbReference>
<dbReference type="InterPro" id="IPR042278">
    <property type="entry name" value="Mfa-like_1_N"/>
</dbReference>
<name>A0A174L036_BACT4</name>
<reference evidence="2 3" key="1">
    <citation type="submission" date="2015-09" db="EMBL/GenBank/DDBJ databases">
        <authorList>
            <consortium name="Pathogen Informatics"/>
        </authorList>
    </citation>
    <scope>NUCLEOTIDE SEQUENCE [LARGE SCALE GENOMIC DNA]</scope>
    <source>
        <strain evidence="2 3">2789STDY5834899</strain>
    </source>
</reference>
<dbReference type="PROSITE" id="PS51257">
    <property type="entry name" value="PROKAR_LIPOPROTEIN"/>
    <property type="match status" value="1"/>
</dbReference>
<proteinExistence type="predicted"/>
<dbReference type="Proteomes" id="UP000095576">
    <property type="component" value="Unassembled WGS sequence"/>
</dbReference>
<evidence type="ECO:0000256" key="1">
    <source>
        <dbReference type="SAM" id="MobiDB-lite"/>
    </source>
</evidence>
<evidence type="ECO:0008006" key="4">
    <source>
        <dbReference type="Google" id="ProtNLM"/>
    </source>
</evidence>
<feature type="region of interest" description="Disordered" evidence="1">
    <location>
        <begin position="392"/>
        <end position="411"/>
    </location>
</feature>
<organism evidence="2 3">
    <name type="scientific">Bacteroides thetaiotaomicron</name>
    <dbReference type="NCBI Taxonomy" id="818"/>
    <lineage>
        <taxon>Bacteria</taxon>
        <taxon>Pseudomonadati</taxon>
        <taxon>Bacteroidota</taxon>
        <taxon>Bacteroidia</taxon>
        <taxon>Bacteroidales</taxon>
        <taxon>Bacteroidaceae</taxon>
        <taxon>Bacteroides</taxon>
    </lineage>
</organism>
<dbReference type="RefSeq" id="WP_055299058.1">
    <property type="nucleotide sequence ID" value="NZ_CZAP01000003.1"/>
</dbReference>
<dbReference type="Gene3D" id="2.60.40.2620">
    <property type="entry name" value="Fimbrillin-like"/>
    <property type="match status" value="1"/>
</dbReference>
<evidence type="ECO:0000313" key="2">
    <source>
        <dbReference type="EMBL" id="CUP15787.1"/>
    </source>
</evidence>
<gene>
    <name evidence="2" type="ORF">ERS852511_01296</name>
</gene>
<dbReference type="CDD" id="cd13120">
    <property type="entry name" value="BF2867_like_N"/>
    <property type="match status" value="1"/>
</dbReference>
<sequence length="448" mass="49376">MNVYYKTLALGFGSVLLAASCSNDEIEQVNRGPEITFNTAVTRAAVETSSTLSEFKVWAQADGYTDTKIIDGQVAKKVTGKNYFEIGDPVFWPSDVAQINFWAISPATMSIAVDKQNPTIEDFTPAAEPQDQKDLIVAYEEAFRSNGTSVSLKFNHALSQIVVKAKRGEVHKGDDGLDETKKVDIKGAWIVNVQPTGTLAFSKNAGESKHYMSWEVSGDKTHYGSEFESVVNLTGHDAKPVLAIKSTETDGKPANGNNLMLVPQQLDKWDLNSSTDKTVNAQKGAYILFLCRVTTEHKGSTHTGTIGTGGVQEGEGSHTHQLFPFTGNYDETEYGFSCIPIDSNWEPGKLYIYTLEFCGPKSGAGVYPPQDDVDRIWEALGKKANYITKIPVDPTINPDNPDETRKQKEVGDPVLDLPIRFTVDVTEWDDVWSKKDDENHDGQDIEMN</sequence>
<dbReference type="InterPro" id="IPR025049">
    <property type="entry name" value="Mfa-like_1"/>
</dbReference>
<accession>A0A174L036</accession>
<protein>
    <recommendedName>
        <fullName evidence="4">Fimbrillin family protein</fullName>
    </recommendedName>
</protein>
<dbReference type="AlphaFoldDB" id="A0A174L036"/>